<dbReference type="SUPFAM" id="SSF50249">
    <property type="entry name" value="Nucleic acid-binding proteins"/>
    <property type="match status" value="1"/>
</dbReference>
<organism evidence="1">
    <name type="scientific">Ananas comosus var. bracteatus</name>
    <name type="common">red pineapple</name>
    <dbReference type="NCBI Taxonomy" id="296719"/>
    <lineage>
        <taxon>Eukaryota</taxon>
        <taxon>Viridiplantae</taxon>
        <taxon>Streptophyta</taxon>
        <taxon>Embryophyta</taxon>
        <taxon>Tracheophyta</taxon>
        <taxon>Spermatophyta</taxon>
        <taxon>Magnoliopsida</taxon>
        <taxon>Liliopsida</taxon>
        <taxon>Poales</taxon>
        <taxon>Bromeliaceae</taxon>
        <taxon>Bromelioideae</taxon>
        <taxon>Ananas</taxon>
    </lineage>
</organism>
<dbReference type="Gene3D" id="2.40.50.140">
    <property type="entry name" value="Nucleic acid-binding proteins"/>
    <property type="match status" value="1"/>
</dbReference>
<proteinExistence type="predicted"/>
<dbReference type="EMBL" id="LR862136">
    <property type="protein sequence ID" value="CAD1843455.1"/>
    <property type="molecule type" value="Genomic_DNA"/>
</dbReference>
<reference evidence="1" key="1">
    <citation type="submission" date="2020-07" db="EMBL/GenBank/DDBJ databases">
        <authorList>
            <person name="Lin J."/>
        </authorList>
    </citation>
    <scope>NUCLEOTIDE SEQUENCE</scope>
</reference>
<dbReference type="PANTHER" id="PTHR47165">
    <property type="entry name" value="OS03G0429900 PROTEIN"/>
    <property type="match status" value="1"/>
</dbReference>
<dbReference type="PANTHER" id="PTHR47165:SF4">
    <property type="entry name" value="OS03G0429900 PROTEIN"/>
    <property type="match status" value="1"/>
</dbReference>
<protein>
    <recommendedName>
        <fullName evidence="2">Replication factor A C-terminal domain-containing protein</fullName>
    </recommendedName>
</protein>
<sequence length="246" mass="27615">MDFRNNLCRRQTPIAPIQHIKSLNEPILSPYEQISRNRKTIDKLLKLNPDELENSKYTCKGKLATVDTTYGWWYKAVMIAKEQYKLNAIVEDETGSANFTIFGKLAQDLIHAPAHHLATAINSDRNVLPTAIKNILGQTYIFQVLADSRKHNIGVPSFRVAKIFAPDLDTKGKGKQVSTNTEITGEVTDTTAIATESHYGLNEVSPYLTVESLITQPSSEMLQLNKKKGLLVTLKILHPTENEAYY</sequence>
<dbReference type="InterPro" id="IPR012340">
    <property type="entry name" value="NA-bd_OB-fold"/>
</dbReference>
<name>A0A6V7QKT7_ANACO</name>
<gene>
    <name evidence="1" type="ORF">CB5_LOCUS26666</name>
</gene>
<evidence type="ECO:0008006" key="2">
    <source>
        <dbReference type="Google" id="ProtNLM"/>
    </source>
</evidence>
<dbReference type="AlphaFoldDB" id="A0A6V7QKT7"/>
<accession>A0A6V7QKT7</accession>
<evidence type="ECO:0000313" key="1">
    <source>
        <dbReference type="EMBL" id="CAD1843455.1"/>
    </source>
</evidence>